<name>A0A1A9Z587_GLOPL</name>
<protein>
    <submittedName>
        <fullName evidence="2">Uncharacterized protein</fullName>
    </submittedName>
</protein>
<evidence type="ECO:0000313" key="2">
    <source>
        <dbReference type="EnsemblMetazoa" id="GPAI004299-PA"/>
    </source>
</evidence>
<accession>A0A1A9Z587</accession>
<dbReference type="STRING" id="7398.A0A1A9Z587"/>
<sequence length="136" mass="15303">MNNLFGSEKVDDNMSTCSSSLLQCKQDKHLLNICNQFDDTLIDKHIVNLNSKKIYESISETLVSTNQCKIGTDDTALLALDDESKQATLKSQNTWQHLNIGHSTLNVPMMIRKNRLLSLNPKKKNEKTATNQPEGL</sequence>
<reference evidence="3" key="1">
    <citation type="submission" date="2014-03" db="EMBL/GenBank/DDBJ databases">
        <authorList>
            <person name="Aksoy S."/>
            <person name="Warren W."/>
            <person name="Wilson R.K."/>
        </authorList>
    </citation>
    <scope>NUCLEOTIDE SEQUENCE [LARGE SCALE GENOMIC DNA]</scope>
    <source>
        <strain evidence="3">IAEA</strain>
    </source>
</reference>
<keyword evidence="3" id="KW-1185">Reference proteome</keyword>
<dbReference type="EnsemblMetazoa" id="GPAI004299-RA">
    <property type="protein sequence ID" value="GPAI004299-PA"/>
    <property type="gene ID" value="GPAI004299"/>
</dbReference>
<evidence type="ECO:0000256" key="1">
    <source>
        <dbReference type="SAM" id="MobiDB-lite"/>
    </source>
</evidence>
<dbReference type="Proteomes" id="UP000092445">
    <property type="component" value="Unassembled WGS sequence"/>
</dbReference>
<reference evidence="2" key="2">
    <citation type="submission" date="2020-05" db="UniProtKB">
        <authorList>
            <consortium name="EnsemblMetazoa"/>
        </authorList>
    </citation>
    <scope>IDENTIFICATION</scope>
    <source>
        <strain evidence="2">IAEA</strain>
    </source>
</reference>
<feature type="region of interest" description="Disordered" evidence="1">
    <location>
        <begin position="117"/>
        <end position="136"/>
    </location>
</feature>
<dbReference type="VEuPathDB" id="VectorBase:GPAI004299"/>
<evidence type="ECO:0000313" key="3">
    <source>
        <dbReference type="Proteomes" id="UP000092445"/>
    </source>
</evidence>
<dbReference type="AlphaFoldDB" id="A0A1A9Z587"/>
<organism evidence="2 3">
    <name type="scientific">Glossina pallidipes</name>
    <name type="common">Tsetse fly</name>
    <dbReference type="NCBI Taxonomy" id="7398"/>
    <lineage>
        <taxon>Eukaryota</taxon>
        <taxon>Metazoa</taxon>
        <taxon>Ecdysozoa</taxon>
        <taxon>Arthropoda</taxon>
        <taxon>Hexapoda</taxon>
        <taxon>Insecta</taxon>
        <taxon>Pterygota</taxon>
        <taxon>Neoptera</taxon>
        <taxon>Endopterygota</taxon>
        <taxon>Diptera</taxon>
        <taxon>Brachycera</taxon>
        <taxon>Muscomorpha</taxon>
        <taxon>Hippoboscoidea</taxon>
        <taxon>Glossinidae</taxon>
        <taxon>Glossina</taxon>
    </lineage>
</organism>
<proteinExistence type="predicted"/>